<dbReference type="Pfam" id="PF12796">
    <property type="entry name" value="Ank_2"/>
    <property type="match status" value="2"/>
</dbReference>
<feature type="compositionally biased region" description="Low complexity" evidence="4">
    <location>
        <begin position="470"/>
        <end position="492"/>
    </location>
</feature>
<feature type="region of interest" description="Disordered" evidence="4">
    <location>
        <begin position="230"/>
        <end position="274"/>
    </location>
</feature>
<feature type="region of interest" description="Disordered" evidence="4">
    <location>
        <begin position="947"/>
        <end position="966"/>
    </location>
</feature>
<keyword evidence="6" id="KW-1185">Reference proteome</keyword>
<feature type="region of interest" description="Disordered" evidence="4">
    <location>
        <begin position="677"/>
        <end position="748"/>
    </location>
</feature>
<name>A0A067P3R4_9AGAM</name>
<feature type="region of interest" description="Disordered" evidence="4">
    <location>
        <begin position="864"/>
        <end position="941"/>
    </location>
</feature>
<proteinExistence type="predicted"/>
<feature type="region of interest" description="Disordered" evidence="4">
    <location>
        <begin position="83"/>
        <end position="108"/>
    </location>
</feature>
<feature type="compositionally biased region" description="Low complexity" evidence="4">
    <location>
        <begin position="363"/>
        <end position="403"/>
    </location>
</feature>
<protein>
    <submittedName>
        <fullName evidence="5">Uncharacterized protein</fullName>
    </submittedName>
</protein>
<evidence type="ECO:0000256" key="2">
    <source>
        <dbReference type="ARBA" id="ARBA00023043"/>
    </source>
</evidence>
<feature type="compositionally biased region" description="Low complexity" evidence="4">
    <location>
        <begin position="310"/>
        <end position="324"/>
    </location>
</feature>
<dbReference type="HOGENOM" id="CLU_300172_0_0_1"/>
<dbReference type="SMART" id="SM00248">
    <property type="entry name" value="ANK"/>
    <property type="match status" value="3"/>
</dbReference>
<feature type="repeat" description="ANK" evidence="3">
    <location>
        <begin position="105"/>
        <end position="137"/>
    </location>
</feature>
<feature type="region of interest" description="Disordered" evidence="4">
    <location>
        <begin position="1013"/>
        <end position="1038"/>
    </location>
</feature>
<feature type="compositionally biased region" description="Low complexity" evidence="4">
    <location>
        <begin position="721"/>
        <end position="741"/>
    </location>
</feature>
<dbReference type="InterPro" id="IPR002110">
    <property type="entry name" value="Ankyrin_rpt"/>
</dbReference>
<dbReference type="Gene3D" id="1.25.40.20">
    <property type="entry name" value="Ankyrin repeat-containing domain"/>
    <property type="match status" value="1"/>
</dbReference>
<reference evidence="6" key="1">
    <citation type="journal article" date="2014" name="Proc. Natl. Acad. Sci. U.S.A.">
        <title>Extensive sampling of basidiomycete genomes demonstrates inadequacy of the white-rot/brown-rot paradigm for wood decay fungi.</title>
        <authorList>
            <person name="Riley R."/>
            <person name="Salamov A.A."/>
            <person name="Brown D.W."/>
            <person name="Nagy L.G."/>
            <person name="Floudas D."/>
            <person name="Held B.W."/>
            <person name="Levasseur A."/>
            <person name="Lombard V."/>
            <person name="Morin E."/>
            <person name="Otillar R."/>
            <person name="Lindquist E.A."/>
            <person name="Sun H."/>
            <person name="LaButti K.M."/>
            <person name="Schmutz J."/>
            <person name="Jabbour D."/>
            <person name="Luo H."/>
            <person name="Baker S.E."/>
            <person name="Pisabarro A.G."/>
            <person name="Walton J.D."/>
            <person name="Blanchette R.A."/>
            <person name="Henrissat B."/>
            <person name="Martin F."/>
            <person name="Cullen D."/>
            <person name="Hibbett D.S."/>
            <person name="Grigoriev I.V."/>
        </authorList>
    </citation>
    <scope>NUCLEOTIDE SEQUENCE [LARGE SCALE GENOMIC DNA]</scope>
    <source>
        <strain evidence="6">MUCL 33604</strain>
    </source>
</reference>
<feature type="repeat" description="ANK" evidence="3">
    <location>
        <begin position="52"/>
        <end position="84"/>
    </location>
</feature>
<dbReference type="PANTHER" id="PTHR24173:SF74">
    <property type="entry name" value="ANKYRIN REPEAT DOMAIN-CONTAINING PROTEIN 16"/>
    <property type="match status" value="1"/>
</dbReference>
<evidence type="ECO:0000313" key="5">
    <source>
        <dbReference type="EMBL" id="KDQ49548.1"/>
    </source>
</evidence>
<evidence type="ECO:0000256" key="3">
    <source>
        <dbReference type="PROSITE-ProRule" id="PRU00023"/>
    </source>
</evidence>
<gene>
    <name evidence="5" type="ORF">JAAARDRAFT_42781</name>
</gene>
<dbReference type="SUPFAM" id="SSF48403">
    <property type="entry name" value="Ankyrin repeat"/>
    <property type="match status" value="1"/>
</dbReference>
<dbReference type="PANTHER" id="PTHR24173">
    <property type="entry name" value="ANKYRIN REPEAT CONTAINING"/>
    <property type="match status" value="1"/>
</dbReference>
<keyword evidence="1" id="KW-0677">Repeat</keyword>
<feature type="compositionally biased region" description="Polar residues" evidence="4">
    <location>
        <begin position="1025"/>
        <end position="1038"/>
    </location>
</feature>
<dbReference type="Proteomes" id="UP000027265">
    <property type="component" value="Unassembled WGS sequence"/>
</dbReference>
<feature type="region of interest" description="Disordered" evidence="4">
    <location>
        <begin position="289"/>
        <end position="599"/>
    </location>
</feature>
<feature type="compositionally biased region" description="Low complexity" evidence="4">
    <location>
        <begin position="508"/>
        <end position="544"/>
    </location>
</feature>
<dbReference type="STRING" id="933084.A0A067P3R4"/>
<dbReference type="InParanoid" id="A0A067P3R4"/>
<dbReference type="PROSITE" id="PS50297">
    <property type="entry name" value="ANK_REP_REGION"/>
    <property type="match status" value="2"/>
</dbReference>
<dbReference type="PROSITE" id="PS50088">
    <property type="entry name" value="ANK_REPEAT"/>
    <property type="match status" value="2"/>
</dbReference>
<dbReference type="AlphaFoldDB" id="A0A067P3R4"/>
<dbReference type="OrthoDB" id="194358at2759"/>
<dbReference type="EMBL" id="KL197781">
    <property type="protein sequence ID" value="KDQ49548.1"/>
    <property type="molecule type" value="Genomic_DNA"/>
</dbReference>
<organism evidence="5 6">
    <name type="scientific">Jaapia argillacea MUCL 33604</name>
    <dbReference type="NCBI Taxonomy" id="933084"/>
    <lineage>
        <taxon>Eukaryota</taxon>
        <taxon>Fungi</taxon>
        <taxon>Dikarya</taxon>
        <taxon>Basidiomycota</taxon>
        <taxon>Agaricomycotina</taxon>
        <taxon>Agaricomycetes</taxon>
        <taxon>Agaricomycetidae</taxon>
        <taxon>Jaapiales</taxon>
        <taxon>Jaapiaceae</taxon>
        <taxon>Jaapia</taxon>
    </lineage>
</organism>
<feature type="compositionally biased region" description="Polar residues" evidence="4">
    <location>
        <begin position="95"/>
        <end position="108"/>
    </location>
</feature>
<dbReference type="InterPro" id="IPR036770">
    <property type="entry name" value="Ankyrin_rpt-contain_sf"/>
</dbReference>
<sequence length="1120" mass="117725">MPGPSRTQKAEAKYNVTTEFPHLGLHQAAATGNIGLVKYALSHGQPVNSVLDGVLPLHAACSGGNELVVKLLIENGADVNAPRLPRRYSNDKGRTSSSQPIVGTSGSTPLHFAAANGHTSIVLHLLQHGAHPDRPDKHGVTPEMLAQQNGFTPAAELLRDWKINKDRDLWEREEQVGSSGASVFLGGNEERGRFRERQGSTGTSDGDICIRKKIRMKRSIENALSTIKSTTSLGNSASSSASTSHQASNSTSSSATIGPNALGVEEDVPPSPSIHAHREYTFELAAPSTLDPLDMPRRPSLPYIFDSEPSSRGSRKISTSSSKSGYRRPRSAGNGADQSPSNSRRKLTPKYSLLNIFKKSNGDSPSSSATPADSSPSPSINIPDASPSPSSSSILHPSNSSHLATSPPLLKSHSDNPPSPVDSSPANTGSAQWYRSRLGSEPGYGYGRNRPMPALPQAAELKDAHLRARSGSGASTTANGSDSGHGVSTGTPPSRPGPGILKGHHRSSSSQSQSGNGASGSARSLRFDSASSGVSNSNPSSGGVKTRRTTSPRPLKIRGHGSPSPARRGITLRGCNSVGSFKSGGMDGEYESGEAEPTSAPPMIVEFVNQHDGGICEEEEEYGGGGIVREDEDEDTLQLKSRVDEIKMEKFRPRGQSIASSVSSFSPTISPMDGFSTNAEFPFSIKRPPPIDVVDLDPSGPQRQDSLQVRNGGDANRLRGDSVSSVSTDGSGYPPLSPGSTSGSGSGGITTPAISYPVLPSSASTIDGDDFISLGPDIKNATFDVALDDYEFGVRRPQHAPLGIDVRSISSHAQAEALVLQAQKSILDMDKLGADGEGIGSGRTALSARLAAYGQSLAIERQFKEEEERKAARSPVFSENDTPTTARVRAASRPWKSSARGGSPRVKKMKRPHTSEGTETSSGNPYGSDLRPTGQTVSRSMSVHVPSHIQVDEEGGEDRETVDVGGPAPSIKIIETAATPIEPSHLAESHHHHHHSASVPLAPAAFTLLPMRSRTPDPEPDRFSIHNSSSTSLTGAPLSRVSTAPLSDTYNDLLPGTGTVKSRRDKSIASANKLARMGFTGVTTAGALLDGSPGSVKSQGHLGKRFGGLKSFVQSLKGKS</sequence>
<evidence type="ECO:0000313" key="6">
    <source>
        <dbReference type="Proteomes" id="UP000027265"/>
    </source>
</evidence>
<feature type="compositionally biased region" description="Basic residues" evidence="4">
    <location>
        <begin position="545"/>
        <end position="559"/>
    </location>
</feature>
<evidence type="ECO:0000256" key="1">
    <source>
        <dbReference type="ARBA" id="ARBA00022737"/>
    </source>
</evidence>
<accession>A0A067P3R4</accession>
<feature type="compositionally biased region" description="Basic and acidic residues" evidence="4">
    <location>
        <begin position="1014"/>
        <end position="1024"/>
    </location>
</feature>
<feature type="compositionally biased region" description="Low complexity" evidence="4">
    <location>
        <begin position="230"/>
        <end position="256"/>
    </location>
</feature>
<evidence type="ECO:0000256" key="4">
    <source>
        <dbReference type="SAM" id="MobiDB-lite"/>
    </source>
</evidence>
<feature type="compositionally biased region" description="Polar residues" evidence="4">
    <location>
        <begin position="915"/>
        <end position="925"/>
    </location>
</feature>
<keyword evidence="2 3" id="KW-0040">ANK repeat</keyword>